<name>A0ABR2QN58_9ROSI</name>
<dbReference type="Proteomes" id="UP001396334">
    <property type="component" value="Unassembled WGS sequence"/>
</dbReference>
<keyword evidence="2" id="KW-1185">Reference proteome</keyword>
<evidence type="ECO:0000313" key="2">
    <source>
        <dbReference type="Proteomes" id="UP001396334"/>
    </source>
</evidence>
<gene>
    <name evidence="1" type="ORF">V6N11_024708</name>
</gene>
<sequence>MGCLRSVFAAKKQGKPIWEVRTTYWKLREACMRNDAMGSWHVWEMMSWDLDMYEKQCYGILACMRNDAMGSWHVSLAWGRQEGKEDQGITFVQVRFCGYGSMYKQWGGSVFYIFGLEYRYSSVVSVPEFNTGIRVSVLLDEYRYPFEVM</sequence>
<dbReference type="EMBL" id="JBBPBN010000035">
    <property type="protein sequence ID" value="KAK9002015.1"/>
    <property type="molecule type" value="Genomic_DNA"/>
</dbReference>
<organism evidence="1 2">
    <name type="scientific">Hibiscus sabdariffa</name>
    <name type="common">roselle</name>
    <dbReference type="NCBI Taxonomy" id="183260"/>
    <lineage>
        <taxon>Eukaryota</taxon>
        <taxon>Viridiplantae</taxon>
        <taxon>Streptophyta</taxon>
        <taxon>Embryophyta</taxon>
        <taxon>Tracheophyta</taxon>
        <taxon>Spermatophyta</taxon>
        <taxon>Magnoliopsida</taxon>
        <taxon>eudicotyledons</taxon>
        <taxon>Gunneridae</taxon>
        <taxon>Pentapetalae</taxon>
        <taxon>rosids</taxon>
        <taxon>malvids</taxon>
        <taxon>Malvales</taxon>
        <taxon>Malvaceae</taxon>
        <taxon>Malvoideae</taxon>
        <taxon>Hibiscus</taxon>
    </lineage>
</organism>
<comment type="caution">
    <text evidence="1">The sequence shown here is derived from an EMBL/GenBank/DDBJ whole genome shotgun (WGS) entry which is preliminary data.</text>
</comment>
<proteinExistence type="predicted"/>
<accession>A0ABR2QN58</accession>
<reference evidence="1 2" key="1">
    <citation type="journal article" date="2024" name="G3 (Bethesda)">
        <title>Genome assembly of Hibiscus sabdariffa L. provides insights into metabolisms of medicinal natural products.</title>
        <authorList>
            <person name="Kim T."/>
        </authorList>
    </citation>
    <scope>NUCLEOTIDE SEQUENCE [LARGE SCALE GENOMIC DNA]</scope>
    <source>
        <strain evidence="1">TK-2024</strain>
        <tissue evidence="1">Old leaves</tissue>
    </source>
</reference>
<evidence type="ECO:0000313" key="1">
    <source>
        <dbReference type="EMBL" id="KAK9002015.1"/>
    </source>
</evidence>
<protein>
    <submittedName>
        <fullName evidence="1">Uncharacterized protein</fullName>
    </submittedName>
</protein>